<protein>
    <submittedName>
        <fullName evidence="1">Uncharacterized protein</fullName>
    </submittedName>
</protein>
<evidence type="ECO:0000313" key="1">
    <source>
        <dbReference type="EMBL" id="JAH57229.1"/>
    </source>
</evidence>
<dbReference type="AlphaFoldDB" id="A0A0E9TU82"/>
<dbReference type="EMBL" id="GBXM01051348">
    <property type="protein sequence ID" value="JAH57229.1"/>
    <property type="molecule type" value="Transcribed_RNA"/>
</dbReference>
<accession>A0A0E9TU82</accession>
<proteinExistence type="predicted"/>
<name>A0A0E9TU82_ANGAN</name>
<reference evidence="1" key="2">
    <citation type="journal article" date="2015" name="Fish Shellfish Immunol.">
        <title>Early steps in the European eel (Anguilla anguilla)-Vibrio vulnificus interaction in the gills: Role of the RtxA13 toxin.</title>
        <authorList>
            <person name="Callol A."/>
            <person name="Pajuelo D."/>
            <person name="Ebbesson L."/>
            <person name="Teles M."/>
            <person name="MacKenzie S."/>
            <person name="Amaro C."/>
        </authorList>
    </citation>
    <scope>NUCLEOTIDE SEQUENCE</scope>
</reference>
<organism evidence="1">
    <name type="scientific">Anguilla anguilla</name>
    <name type="common">European freshwater eel</name>
    <name type="synonym">Muraena anguilla</name>
    <dbReference type="NCBI Taxonomy" id="7936"/>
    <lineage>
        <taxon>Eukaryota</taxon>
        <taxon>Metazoa</taxon>
        <taxon>Chordata</taxon>
        <taxon>Craniata</taxon>
        <taxon>Vertebrata</taxon>
        <taxon>Euteleostomi</taxon>
        <taxon>Actinopterygii</taxon>
        <taxon>Neopterygii</taxon>
        <taxon>Teleostei</taxon>
        <taxon>Anguilliformes</taxon>
        <taxon>Anguillidae</taxon>
        <taxon>Anguilla</taxon>
    </lineage>
</organism>
<reference evidence="1" key="1">
    <citation type="submission" date="2014-11" db="EMBL/GenBank/DDBJ databases">
        <authorList>
            <person name="Amaro Gonzalez C."/>
        </authorList>
    </citation>
    <scope>NUCLEOTIDE SEQUENCE</scope>
</reference>
<sequence length="32" mass="3591">MVPLCKLVPPFCRTARGDIKGPQPLTWLPEKV</sequence>